<reference evidence="3" key="1">
    <citation type="submission" date="2021-11" db="EMBL/GenBank/DDBJ databases">
        <title>Genome sequence.</title>
        <authorList>
            <person name="Sun Q."/>
        </authorList>
    </citation>
    <scope>NUCLEOTIDE SEQUENCE</scope>
    <source>
        <strain evidence="3">JC740</strain>
    </source>
</reference>
<organism evidence="3 4">
    <name type="scientific">Rhodopirellula halodulae</name>
    <dbReference type="NCBI Taxonomy" id="2894198"/>
    <lineage>
        <taxon>Bacteria</taxon>
        <taxon>Pseudomonadati</taxon>
        <taxon>Planctomycetota</taxon>
        <taxon>Planctomycetia</taxon>
        <taxon>Pirellulales</taxon>
        <taxon>Pirellulaceae</taxon>
        <taxon>Rhodopirellula</taxon>
    </lineage>
</organism>
<evidence type="ECO:0000256" key="1">
    <source>
        <dbReference type="SAM" id="MobiDB-lite"/>
    </source>
</evidence>
<evidence type="ECO:0000313" key="3">
    <source>
        <dbReference type="EMBL" id="MCC9644063.1"/>
    </source>
</evidence>
<dbReference type="EMBL" id="JAJKFW010000025">
    <property type="protein sequence ID" value="MCC9644063.1"/>
    <property type="molecule type" value="Genomic_DNA"/>
</dbReference>
<keyword evidence="2" id="KW-0812">Transmembrane</keyword>
<accession>A0ABS8NKH7</accession>
<dbReference type="Proteomes" id="UP001430306">
    <property type="component" value="Unassembled WGS sequence"/>
</dbReference>
<sequence length="282" mass="30560">MSSRRIVCPRCKTTLQLPATAGATKIKCPKCELILSVPAPKQPMVLEDPSAGLPNFDALPSAQPPSNVFRPSGPVKRYEAPKPIKKKNKAAGKNALKVLGILAGIAVMCVVLIVGGLLGVGYLATRHSGWTTAKFHGYTIKMPAGEDRREKSQQFPGTTVHELAGRRRETGSQYSFVVAKLPSTISSDMNIEELVDAMRIRLKDQYPVERSGVNGVAGTMLTGFGGVEGSLCEIFTHNGNLIVTMYSPYSEIRDLVGGEREPRSNESSLDKPSEFFESLQLK</sequence>
<keyword evidence="2" id="KW-1133">Transmembrane helix</keyword>
<feature type="transmembrane region" description="Helical" evidence="2">
    <location>
        <begin position="95"/>
        <end position="124"/>
    </location>
</feature>
<gene>
    <name evidence="3" type="ORF">LOC71_17405</name>
</gene>
<keyword evidence="4" id="KW-1185">Reference proteome</keyword>
<feature type="region of interest" description="Disordered" evidence="1">
    <location>
        <begin position="257"/>
        <end position="282"/>
    </location>
</feature>
<evidence type="ECO:0000256" key="2">
    <source>
        <dbReference type="SAM" id="Phobius"/>
    </source>
</evidence>
<comment type="caution">
    <text evidence="3">The sequence shown here is derived from an EMBL/GenBank/DDBJ whole genome shotgun (WGS) entry which is preliminary data.</text>
</comment>
<dbReference type="NCBIfam" id="TIGR01053">
    <property type="entry name" value="LSD1"/>
    <property type="match status" value="1"/>
</dbReference>
<dbReference type="RefSeq" id="WP_230275140.1">
    <property type="nucleotide sequence ID" value="NZ_JAJKFW010000025.1"/>
</dbReference>
<evidence type="ECO:0000313" key="4">
    <source>
        <dbReference type="Proteomes" id="UP001430306"/>
    </source>
</evidence>
<feature type="compositionally biased region" description="Basic and acidic residues" evidence="1">
    <location>
        <begin position="257"/>
        <end position="274"/>
    </location>
</feature>
<name>A0ABS8NKH7_9BACT</name>
<protein>
    <submittedName>
        <fullName evidence="3">Zinc-ribbon domain-containing protein</fullName>
    </submittedName>
</protein>
<keyword evidence="2" id="KW-0472">Membrane</keyword>
<proteinExistence type="predicted"/>